<dbReference type="EMBL" id="VCIW01000001">
    <property type="protein sequence ID" value="TLS53998.1"/>
    <property type="molecule type" value="Genomic_DNA"/>
</dbReference>
<feature type="compositionally biased region" description="Low complexity" evidence="3">
    <location>
        <begin position="19"/>
        <end position="38"/>
    </location>
</feature>
<evidence type="ECO:0000256" key="1">
    <source>
        <dbReference type="PIRSR" id="PIRSR634015-1"/>
    </source>
</evidence>
<dbReference type="GO" id="GO:0008237">
    <property type="term" value="F:metallopeptidase activity"/>
    <property type="evidence" value="ECO:0007669"/>
    <property type="project" value="InterPro"/>
</dbReference>
<dbReference type="Proteomes" id="UP000309676">
    <property type="component" value="Unassembled WGS sequence"/>
</dbReference>
<feature type="active site" description="Proton acceptor" evidence="1">
    <location>
        <position position="385"/>
    </location>
</feature>
<feature type="active site" description="Proton donor" evidence="1">
    <location>
        <position position="457"/>
    </location>
</feature>
<comment type="cofactor">
    <cofactor evidence="2">
        <name>Zn(2+)</name>
        <dbReference type="ChEBI" id="CHEBI:29105"/>
    </cofactor>
    <text evidence="2">Binds 1 zinc ion per subunit.</text>
</comment>
<feature type="binding site" evidence="2">
    <location>
        <position position="384"/>
    </location>
    <ligand>
        <name>Zn(2+)</name>
        <dbReference type="ChEBI" id="CHEBI:29105"/>
        <note>catalytic</note>
    </ligand>
</feature>
<keyword evidence="2" id="KW-0479">Metal-binding</keyword>
<evidence type="ECO:0000256" key="3">
    <source>
        <dbReference type="SAM" id="MobiDB-lite"/>
    </source>
</evidence>
<dbReference type="PROSITE" id="PS51257">
    <property type="entry name" value="PROKAR_LIPOPROTEIN"/>
    <property type="match status" value="1"/>
</dbReference>
<dbReference type="CDD" id="cd09604">
    <property type="entry name" value="M1_APN_like"/>
    <property type="match status" value="1"/>
</dbReference>
<organism evidence="6 7">
    <name type="scientific">Paenibacillus antri</name>
    <dbReference type="NCBI Taxonomy" id="2582848"/>
    <lineage>
        <taxon>Bacteria</taxon>
        <taxon>Bacillati</taxon>
        <taxon>Bacillota</taxon>
        <taxon>Bacilli</taxon>
        <taxon>Bacillales</taxon>
        <taxon>Paenibacillaceae</taxon>
        <taxon>Paenibacillus</taxon>
    </lineage>
</organism>
<sequence>MRRGAAGVAALALALAAAGCSDASAPPSSESGAPAAGEPRAEEPAPEPVGPGAAAGPGAVEPESTEPEPEPMPERTTYEIEATFDPASRRLTGTTVALARNDAAVATSEARWTAYLNAFSAEAIRTRDPVLPEHRKRAYAAAAPDALDGRLEAVRASVDGAPAAVERRGQTIAVALPEPWAPGEWRRIELAWEATLPAVHHRFGAADDAYWFGNALPILAAFDGEWRDYAYEPVGDPFYSTVADFRVRLTAPREYDVVATGDETVAPASASAADGWATTTVDAPLARDFAFALGAGYRVAEASTARGARVFVHFRHASEARAAAAAEAAAGIADLLEGWVGAYPYGEMDIFENEMFVTGMEYPGLAFVRADRLNDPDGVETVAHEVAHQWFYNVIGNDQVREPWLDEGFATYATDVYLLGDRLDAVYAERLRTLRKGAAVGDVRTYDSWSAYWNGNYRKGALLLHALRGELGEEGFDRFLKAYYEEFRFGVVTTESFAAAAERVRGEPMDAFFDRWLP</sequence>
<gene>
    <name evidence="6" type="ORF">FE782_01215</name>
</gene>
<comment type="caution">
    <text evidence="6">The sequence shown here is derived from an EMBL/GenBank/DDBJ whole genome shotgun (WGS) entry which is preliminary data.</text>
</comment>
<evidence type="ECO:0000313" key="6">
    <source>
        <dbReference type="EMBL" id="TLS53998.1"/>
    </source>
</evidence>
<keyword evidence="2" id="KW-0862">Zinc</keyword>
<dbReference type="AlphaFoldDB" id="A0A5R9GKH3"/>
<feature type="signal peptide" evidence="4">
    <location>
        <begin position="1"/>
        <end position="25"/>
    </location>
</feature>
<dbReference type="Pfam" id="PF01433">
    <property type="entry name" value="Peptidase_M1"/>
    <property type="match status" value="1"/>
</dbReference>
<evidence type="ECO:0000313" key="7">
    <source>
        <dbReference type="Proteomes" id="UP000309676"/>
    </source>
</evidence>
<keyword evidence="4" id="KW-0732">Signal</keyword>
<dbReference type="InterPro" id="IPR027268">
    <property type="entry name" value="Peptidase_M4/M1_CTD_sf"/>
</dbReference>
<dbReference type="InterPro" id="IPR034015">
    <property type="entry name" value="M1_LTA4H"/>
</dbReference>
<feature type="binding site" evidence="2">
    <location>
        <position position="407"/>
    </location>
    <ligand>
        <name>Zn(2+)</name>
        <dbReference type="ChEBI" id="CHEBI:29105"/>
        <note>catalytic</note>
    </ligand>
</feature>
<dbReference type="Gene3D" id="1.10.390.10">
    <property type="entry name" value="Neutral Protease Domain 2"/>
    <property type="match status" value="1"/>
</dbReference>
<evidence type="ECO:0000256" key="2">
    <source>
        <dbReference type="PIRSR" id="PIRSR634015-3"/>
    </source>
</evidence>
<dbReference type="RefSeq" id="WP_138191674.1">
    <property type="nucleotide sequence ID" value="NZ_VCIW01000001.1"/>
</dbReference>
<feature type="chain" id="PRO_5024431445" evidence="4">
    <location>
        <begin position="26"/>
        <end position="518"/>
    </location>
</feature>
<feature type="compositionally biased region" description="Low complexity" evidence="3">
    <location>
        <begin position="50"/>
        <end position="62"/>
    </location>
</feature>
<feature type="region of interest" description="Disordered" evidence="3">
    <location>
        <begin position="19"/>
        <end position="74"/>
    </location>
</feature>
<evidence type="ECO:0000259" key="5">
    <source>
        <dbReference type="Pfam" id="PF01433"/>
    </source>
</evidence>
<proteinExistence type="predicted"/>
<protein>
    <submittedName>
        <fullName evidence="6">M1 family metallopeptidase</fullName>
    </submittedName>
</protein>
<evidence type="ECO:0000256" key="4">
    <source>
        <dbReference type="SAM" id="SignalP"/>
    </source>
</evidence>
<reference evidence="6 7" key="1">
    <citation type="submission" date="2019-05" db="EMBL/GenBank/DDBJ databases">
        <authorList>
            <person name="Narsing Rao M.P."/>
            <person name="Li W.J."/>
        </authorList>
    </citation>
    <scope>NUCLEOTIDE SEQUENCE [LARGE SCALE GENOMIC DNA]</scope>
    <source>
        <strain evidence="6 7">SYSU_K30003</strain>
    </source>
</reference>
<feature type="domain" description="Peptidase M1 membrane alanine aminopeptidase" evidence="5">
    <location>
        <begin position="342"/>
        <end position="516"/>
    </location>
</feature>
<dbReference type="OrthoDB" id="9814383at2"/>
<accession>A0A5R9GKH3</accession>
<keyword evidence="7" id="KW-1185">Reference proteome</keyword>
<feature type="binding site" evidence="2">
    <location>
        <position position="388"/>
    </location>
    <ligand>
        <name>Zn(2+)</name>
        <dbReference type="ChEBI" id="CHEBI:29105"/>
        <note>catalytic</note>
    </ligand>
</feature>
<name>A0A5R9GKH3_9BACL</name>
<dbReference type="PANTHER" id="PTHR45726">
    <property type="entry name" value="LEUKOTRIENE A-4 HYDROLASE"/>
    <property type="match status" value="1"/>
</dbReference>
<dbReference type="GO" id="GO:0008270">
    <property type="term" value="F:zinc ion binding"/>
    <property type="evidence" value="ECO:0007669"/>
    <property type="project" value="InterPro"/>
</dbReference>
<dbReference type="SUPFAM" id="SSF55486">
    <property type="entry name" value="Metalloproteases ('zincins'), catalytic domain"/>
    <property type="match status" value="1"/>
</dbReference>
<dbReference type="InterPro" id="IPR014782">
    <property type="entry name" value="Peptidase_M1_dom"/>
</dbReference>
<dbReference type="PANTHER" id="PTHR45726:SF3">
    <property type="entry name" value="LEUKOTRIENE A-4 HYDROLASE"/>
    <property type="match status" value="1"/>
</dbReference>